<gene>
    <name evidence="3" type="ORF">ACFQ3C_10305</name>
</gene>
<comment type="caution">
    <text evidence="3">The sequence shown here is derived from an EMBL/GenBank/DDBJ whole genome shotgun (WGS) entry which is preliminary data.</text>
</comment>
<dbReference type="InterPro" id="IPR019301">
    <property type="entry name" value="Flagellar_prot_FlgJ_N"/>
</dbReference>
<proteinExistence type="predicted"/>
<name>A0ABW3TD50_9RHOB</name>
<evidence type="ECO:0000256" key="1">
    <source>
        <dbReference type="SAM" id="MobiDB-lite"/>
    </source>
</evidence>
<accession>A0ABW3TD50</accession>
<dbReference type="RefSeq" id="WP_380791380.1">
    <property type="nucleotide sequence ID" value="NZ_JBHTKR010000004.1"/>
</dbReference>
<feature type="domain" description="Flagellar protein FlgJ N-terminal" evidence="2">
    <location>
        <begin position="48"/>
        <end position="88"/>
    </location>
</feature>
<evidence type="ECO:0000259" key="2">
    <source>
        <dbReference type="Pfam" id="PF10135"/>
    </source>
</evidence>
<keyword evidence="4" id="KW-1185">Reference proteome</keyword>
<protein>
    <submittedName>
        <fullName evidence="3">Rod-binding protein</fullName>
    </submittedName>
</protein>
<feature type="region of interest" description="Disordered" evidence="1">
    <location>
        <begin position="1"/>
        <end position="26"/>
    </location>
</feature>
<dbReference type="EMBL" id="JBHTKR010000004">
    <property type="protein sequence ID" value="MFD1195063.1"/>
    <property type="molecule type" value="Genomic_DNA"/>
</dbReference>
<organism evidence="3 4">
    <name type="scientific">Seohaeicola saemankumensis</name>
    <dbReference type="NCBI Taxonomy" id="481181"/>
    <lineage>
        <taxon>Bacteria</taxon>
        <taxon>Pseudomonadati</taxon>
        <taxon>Pseudomonadota</taxon>
        <taxon>Alphaproteobacteria</taxon>
        <taxon>Rhodobacterales</taxon>
        <taxon>Roseobacteraceae</taxon>
        <taxon>Seohaeicola</taxon>
    </lineage>
</organism>
<evidence type="ECO:0000313" key="4">
    <source>
        <dbReference type="Proteomes" id="UP001597151"/>
    </source>
</evidence>
<dbReference type="Proteomes" id="UP001597151">
    <property type="component" value="Unassembled WGS sequence"/>
</dbReference>
<reference evidence="4" key="1">
    <citation type="journal article" date="2019" name="Int. J. Syst. Evol. Microbiol.">
        <title>The Global Catalogue of Microorganisms (GCM) 10K type strain sequencing project: providing services to taxonomists for standard genome sequencing and annotation.</title>
        <authorList>
            <consortium name="The Broad Institute Genomics Platform"/>
            <consortium name="The Broad Institute Genome Sequencing Center for Infectious Disease"/>
            <person name="Wu L."/>
            <person name="Ma J."/>
        </authorList>
    </citation>
    <scope>NUCLEOTIDE SEQUENCE [LARGE SCALE GENOMIC DNA]</scope>
    <source>
        <strain evidence="4">CCUG 55328</strain>
    </source>
</reference>
<evidence type="ECO:0000313" key="3">
    <source>
        <dbReference type="EMBL" id="MFD1195063.1"/>
    </source>
</evidence>
<dbReference type="Pfam" id="PF10135">
    <property type="entry name" value="Rod-binding"/>
    <property type="match status" value="1"/>
</dbReference>
<sequence>MPQPPSSALPSQILQAPAPRPEKSPLRAAAEQLEAGFLAEMLKSAGLGNTSPSFGGGAGEDQFASFLRQAQAESMVKAGGIGLAETLYHALKERQHENE</sequence>